<accession>A0A316MHZ0</accession>
<dbReference type="SUPFAM" id="SSF88946">
    <property type="entry name" value="Sigma2 domain of RNA polymerase sigma factors"/>
    <property type="match status" value="1"/>
</dbReference>
<dbReference type="Proteomes" id="UP000246114">
    <property type="component" value="Unassembled WGS sequence"/>
</dbReference>
<keyword evidence="4" id="KW-0804">Transcription</keyword>
<dbReference type="GO" id="GO:0006352">
    <property type="term" value="P:DNA-templated transcription initiation"/>
    <property type="evidence" value="ECO:0007669"/>
    <property type="project" value="InterPro"/>
</dbReference>
<dbReference type="Pfam" id="PF04545">
    <property type="entry name" value="Sigma70_r4"/>
    <property type="match status" value="1"/>
</dbReference>
<name>A0A316MHZ0_9CLOT</name>
<dbReference type="InterPro" id="IPR013324">
    <property type="entry name" value="RNA_pol_sigma_r3/r4-like"/>
</dbReference>
<dbReference type="Pfam" id="PF04542">
    <property type="entry name" value="Sigma70_r2"/>
    <property type="match status" value="1"/>
</dbReference>
<dbReference type="GO" id="GO:0016987">
    <property type="term" value="F:sigma factor activity"/>
    <property type="evidence" value="ECO:0007669"/>
    <property type="project" value="UniProtKB-KW"/>
</dbReference>
<proteinExistence type="predicted"/>
<gene>
    <name evidence="7" type="ORF">DBY38_12175</name>
</gene>
<dbReference type="SUPFAM" id="SSF88659">
    <property type="entry name" value="Sigma3 and sigma4 domains of RNA polymerase sigma factors"/>
    <property type="match status" value="1"/>
</dbReference>
<evidence type="ECO:0000256" key="2">
    <source>
        <dbReference type="ARBA" id="ARBA00023082"/>
    </source>
</evidence>
<dbReference type="Gene3D" id="1.20.140.160">
    <property type="match status" value="1"/>
</dbReference>
<dbReference type="InterPro" id="IPR014284">
    <property type="entry name" value="RNA_pol_sigma-70_dom"/>
</dbReference>
<evidence type="ECO:0000259" key="6">
    <source>
        <dbReference type="Pfam" id="PF04545"/>
    </source>
</evidence>
<dbReference type="InterPro" id="IPR007630">
    <property type="entry name" value="RNA_pol_sigma70_r4"/>
</dbReference>
<sequence>MTNEELIISYREGNKKALDELVAVNQGIIYKIANKYYGINKKLEFEDLTQAGNIGLIKAIDKYDSSLEVAAKFITYAVFWIDRYINIEVNGRSSRDVENAKLNNSCTSLNQFIGDDNDTELIEMIESNSDDIMVIEDRMYYEEMRNNLEAAMMKSNSLEEREVLKFKYGWNGKPMTLKEISEIITISEEKTRQCYNRALRRLRNNMELRKYWVRIYMEEYVAYNDNTYSYVDKKIDLLKSYN</sequence>
<dbReference type="InterPro" id="IPR013325">
    <property type="entry name" value="RNA_pol_sigma_r2"/>
</dbReference>
<feature type="domain" description="RNA polymerase sigma-70 region 4" evidence="6">
    <location>
        <begin position="159"/>
        <end position="204"/>
    </location>
</feature>
<dbReference type="NCBIfam" id="TIGR02937">
    <property type="entry name" value="sigma70-ECF"/>
    <property type="match status" value="1"/>
</dbReference>
<evidence type="ECO:0000256" key="1">
    <source>
        <dbReference type="ARBA" id="ARBA00023015"/>
    </source>
</evidence>
<dbReference type="PANTHER" id="PTHR30603:SF47">
    <property type="entry name" value="RNA POLYMERASE SIGMA FACTOR SIGD, CHLOROPLASTIC"/>
    <property type="match status" value="1"/>
</dbReference>
<evidence type="ECO:0000256" key="3">
    <source>
        <dbReference type="ARBA" id="ARBA00023125"/>
    </source>
</evidence>
<protein>
    <submittedName>
        <fullName evidence="7">RNA polymerase subunit sigma-70</fullName>
    </submittedName>
</protein>
<dbReference type="EMBL" id="QAMZ01000052">
    <property type="protein sequence ID" value="PWL52070.1"/>
    <property type="molecule type" value="Genomic_DNA"/>
</dbReference>
<dbReference type="InterPro" id="IPR007627">
    <property type="entry name" value="RNA_pol_sigma70_r2"/>
</dbReference>
<feature type="domain" description="RNA polymerase sigma-70 region 2" evidence="5">
    <location>
        <begin position="22"/>
        <end position="85"/>
    </location>
</feature>
<evidence type="ECO:0000313" key="8">
    <source>
        <dbReference type="Proteomes" id="UP000246114"/>
    </source>
</evidence>
<dbReference type="InterPro" id="IPR000943">
    <property type="entry name" value="RNA_pol_sigma70"/>
</dbReference>
<dbReference type="AlphaFoldDB" id="A0A316MHZ0"/>
<dbReference type="InterPro" id="IPR050239">
    <property type="entry name" value="Sigma-70_RNA_pol_init_factors"/>
</dbReference>
<keyword evidence="1" id="KW-0805">Transcription regulation</keyword>
<comment type="caution">
    <text evidence="7">The sequence shown here is derived from an EMBL/GenBank/DDBJ whole genome shotgun (WGS) entry which is preliminary data.</text>
</comment>
<evidence type="ECO:0000256" key="4">
    <source>
        <dbReference type="ARBA" id="ARBA00023163"/>
    </source>
</evidence>
<evidence type="ECO:0000313" key="7">
    <source>
        <dbReference type="EMBL" id="PWL52070.1"/>
    </source>
</evidence>
<keyword evidence="3" id="KW-0238">DNA-binding</keyword>
<reference evidence="7 8" key="1">
    <citation type="submission" date="2018-03" db="EMBL/GenBank/DDBJ databases">
        <title>The uncultured portion of the human microbiome is neutrally assembled.</title>
        <authorList>
            <person name="Jeraldo P."/>
            <person name="Boardman L."/>
            <person name="White B.A."/>
            <person name="Nelson H."/>
            <person name="Goldenfeld N."/>
            <person name="Chia N."/>
        </authorList>
    </citation>
    <scope>NUCLEOTIDE SEQUENCE [LARGE SCALE GENOMIC DNA]</scope>
    <source>
        <strain evidence="7">CIM:MAG 903</strain>
    </source>
</reference>
<organism evidence="7 8">
    <name type="scientific">Clostridium cadaveris</name>
    <dbReference type="NCBI Taxonomy" id="1529"/>
    <lineage>
        <taxon>Bacteria</taxon>
        <taxon>Bacillati</taxon>
        <taxon>Bacillota</taxon>
        <taxon>Clostridia</taxon>
        <taxon>Eubacteriales</taxon>
        <taxon>Clostridiaceae</taxon>
        <taxon>Clostridium</taxon>
    </lineage>
</organism>
<evidence type="ECO:0000259" key="5">
    <source>
        <dbReference type="Pfam" id="PF04542"/>
    </source>
</evidence>
<dbReference type="PRINTS" id="PR00046">
    <property type="entry name" value="SIGMA70FCT"/>
</dbReference>
<dbReference type="PANTHER" id="PTHR30603">
    <property type="entry name" value="RNA POLYMERASE SIGMA FACTOR RPO"/>
    <property type="match status" value="1"/>
</dbReference>
<dbReference type="Gene3D" id="1.20.120.1810">
    <property type="match status" value="1"/>
</dbReference>
<keyword evidence="2" id="KW-0731">Sigma factor</keyword>
<dbReference type="GO" id="GO:0003677">
    <property type="term" value="F:DNA binding"/>
    <property type="evidence" value="ECO:0007669"/>
    <property type="project" value="UniProtKB-KW"/>
</dbReference>